<dbReference type="InterPro" id="IPR047040">
    <property type="entry name" value="FlhF__GTPase_dom"/>
</dbReference>
<evidence type="ECO:0000256" key="2">
    <source>
        <dbReference type="ARBA" id="ARBA00008531"/>
    </source>
</evidence>
<dbReference type="CDD" id="cd17873">
    <property type="entry name" value="FlhF"/>
    <property type="match status" value="1"/>
</dbReference>
<comment type="function">
    <text evidence="12">Necessary for flagellar biosynthesis. May be involved in translocation of the flagellum.</text>
</comment>
<feature type="domain" description="AAA+ ATPase" evidence="15">
    <location>
        <begin position="148"/>
        <end position="291"/>
    </location>
</feature>
<evidence type="ECO:0000259" key="16">
    <source>
        <dbReference type="SMART" id="SM00962"/>
    </source>
</evidence>
<comment type="similarity">
    <text evidence="2">Belongs to the GTP-binding SRP family.</text>
</comment>
<evidence type="ECO:0000256" key="7">
    <source>
        <dbReference type="ARBA" id="ARBA00022795"/>
    </source>
</evidence>
<dbReference type="GO" id="GO:0005047">
    <property type="term" value="F:signal recognition particle binding"/>
    <property type="evidence" value="ECO:0007669"/>
    <property type="project" value="TreeGrafter"/>
</dbReference>
<keyword evidence="10" id="KW-0472">Membrane</keyword>
<dbReference type="Proteomes" id="UP000614424">
    <property type="component" value="Unassembled WGS sequence"/>
</dbReference>
<evidence type="ECO:0000256" key="10">
    <source>
        <dbReference type="ARBA" id="ARBA00023136"/>
    </source>
</evidence>
<evidence type="ECO:0000256" key="1">
    <source>
        <dbReference type="ARBA" id="ARBA00004413"/>
    </source>
</evidence>
<keyword evidence="17" id="KW-0282">Flagellum</keyword>
<comment type="subcellular location">
    <subcellularLocation>
        <location evidence="1">Cell membrane</location>
        <topology evidence="1">Peripheral membrane protein</topology>
        <orientation evidence="1">Cytoplasmic side</orientation>
    </subcellularLocation>
</comment>
<dbReference type="EMBL" id="JACNJZ010000198">
    <property type="protein sequence ID" value="MBC8318921.1"/>
    <property type="molecule type" value="Genomic_DNA"/>
</dbReference>
<dbReference type="GO" id="GO:0005525">
    <property type="term" value="F:GTP binding"/>
    <property type="evidence" value="ECO:0007669"/>
    <property type="project" value="UniProtKB-KW"/>
</dbReference>
<evidence type="ECO:0000256" key="4">
    <source>
        <dbReference type="ARBA" id="ARBA00022448"/>
    </source>
</evidence>
<accession>A0A8J6TDL3</accession>
<gene>
    <name evidence="17" type="ORF">H8E41_13540</name>
</gene>
<name>A0A8J6TDL3_9BACT</name>
<keyword evidence="17" id="KW-0966">Cell projection</keyword>
<evidence type="ECO:0000256" key="8">
    <source>
        <dbReference type="ARBA" id="ARBA00022927"/>
    </source>
</evidence>
<dbReference type="GO" id="GO:0005886">
    <property type="term" value="C:plasma membrane"/>
    <property type="evidence" value="ECO:0007669"/>
    <property type="project" value="UniProtKB-SubCell"/>
</dbReference>
<sequence length="352" mass="39210">MHFKRFEAPDNRTAMKMVKEQLGDDAVILSNKTVHRGTPYQRVEVMAAMDYVLETITQTQTNSRPAMHNKPTASRPSTVYPRETPSAPPANAPEPKICFNQFLKKKCGPIPTPGKTSQKPNPEHVAMWRDQLVSQLQTTSLDFPAEGNPVIISLVGPTGMGKTTTAAKIAAWYSLRKNRRVALLSTDCYRIGATDQLRTYAKIMKLPCEVALRKKDLGLAVRKHQDADMIIIDTAGKSPYDNHHIKELQNLFSPMSDIRHHLVISATTKKEDIRKIIETYSDLDIVGLVLSKLDETRTYATLCQLVAAAGIPVSFLATGQRVPEDFTVASKTHLENLFKKGWLAFTESRAVA</sequence>
<keyword evidence="8" id="KW-0653">Protein transport</keyword>
<reference evidence="17 18" key="1">
    <citation type="submission" date="2020-08" db="EMBL/GenBank/DDBJ databases">
        <title>Bridging the membrane lipid divide: bacteria of the FCB group superphylum have the potential to synthesize archaeal ether lipids.</title>
        <authorList>
            <person name="Villanueva L."/>
            <person name="Von Meijenfeldt F.A.B."/>
            <person name="Westbye A.B."/>
            <person name="Yadav S."/>
            <person name="Hopmans E.C."/>
            <person name="Dutilh B.E."/>
            <person name="Sinninghe Damste J.S."/>
        </authorList>
    </citation>
    <scope>NUCLEOTIDE SEQUENCE [LARGE SCALE GENOMIC DNA]</scope>
    <source>
        <strain evidence="17">NIOZ-UU47</strain>
    </source>
</reference>
<organism evidence="17 18">
    <name type="scientific">Candidatus Desulfobia pelagia</name>
    <dbReference type="NCBI Taxonomy" id="2841692"/>
    <lineage>
        <taxon>Bacteria</taxon>
        <taxon>Pseudomonadati</taxon>
        <taxon>Thermodesulfobacteriota</taxon>
        <taxon>Desulfobulbia</taxon>
        <taxon>Desulfobulbales</taxon>
        <taxon>Desulfobulbaceae</taxon>
        <taxon>Candidatus Desulfobia</taxon>
    </lineage>
</organism>
<evidence type="ECO:0000256" key="13">
    <source>
        <dbReference type="ARBA" id="ARBA00030866"/>
    </source>
</evidence>
<evidence type="ECO:0000259" key="15">
    <source>
        <dbReference type="SMART" id="SM00382"/>
    </source>
</evidence>
<dbReference type="GO" id="GO:0015031">
    <property type="term" value="P:protein transport"/>
    <property type="evidence" value="ECO:0007669"/>
    <property type="project" value="UniProtKB-KW"/>
</dbReference>
<dbReference type="Pfam" id="PF00448">
    <property type="entry name" value="SRP54"/>
    <property type="match status" value="1"/>
</dbReference>
<keyword evidence="4" id="KW-0813">Transport</keyword>
<dbReference type="SMART" id="SM00962">
    <property type="entry name" value="SRP54"/>
    <property type="match status" value="1"/>
</dbReference>
<dbReference type="PANTHER" id="PTHR43134:SF3">
    <property type="entry name" value="FLAGELLAR BIOSYNTHESIS PROTEIN FLHF"/>
    <property type="match status" value="1"/>
</dbReference>
<keyword evidence="5" id="KW-1003">Cell membrane</keyword>
<evidence type="ECO:0000256" key="11">
    <source>
        <dbReference type="ARBA" id="ARBA00023225"/>
    </source>
</evidence>
<dbReference type="FunFam" id="3.40.50.300:FF:000695">
    <property type="entry name" value="Flagellar biosynthesis regulator FlhF"/>
    <property type="match status" value="1"/>
</dbReference>
<keyword evidence="7" id="KW-1005">Bacterial flagellum biogenesis</keyword>
<evidence type="ECO:0000256" key="5">
    <source>
        <dbReference type="ARBA" id="ARBA00022475"/>
    </source>
</evidence>
<dbReference type="GO" id="GO:0044781">
    <property type="term" value="P:bacterial-type flagellum organization"/>
    <property type="evidence" value="ECO:0007669"/>
    <property type="project" value="UniProtKB-KW"/>
</dbReference>
<dbReference type="SUPFAM" id="SSF52540">
    <property type="entry name" value="P-loop containing nucleoside triphosphate hydrolases"/>
    <property type="match status" value="1"/>
</dbReference>
<feature type="domain" description="SRP54-type proteins GTP-binding" evidence="16">
    <location>
        <begin position="149"/>
        <end position="339"/>
    </location>
</feature>
<dbReference type="SMART" id="SM00382">
    <property type="entry name" value="AAA"/>
    <property type="match status" value="1"/>
</dbReference>
<dbReference type="AlphaFoldDB" id="A0A8J6TDL3"/>
<dbReference type="InterPro" id="IPR000897">
    <property type="entry name" value="SRP54_GTPase_dom"/>
</dbReference>
<feature type="region of interest" description="Disordered" evidence="14">
    <location>
        <begin position="59"/>
        <end position="94"/>
    </location>
</feature>
<evidence type="ECO:0000313" key="18">
    <source>
        <dbReference type="Proteomes" id="UP000614424"/>
    </source>
</evidence>
<protein>
    <recommendedName>
        <fullName evidence="3">Flagellar biosynthesis protein FlhF</fullName>
    </recommendedName>
    <alternativeName>
        <fullName evidence="13">Flagella-associated GTP-binding protein</fullName>
    </alternativeName>
</protein>
<comment type="caution">
    <text evidence="17">The sequence shown here is derived from an EMBL/GenBank/DDBJ whole genome shotgun (WGS) entry which is preliminary data.</text>
</comment>
<evidence type="ECO:0000256" key="14">
    <source>
        <dbReference type="SAM" id="MobiDB-lite"/>
    </source>
</evidence>
<keyword evidence="9" id="KW-0342">GTP-binding</keyword>
<evidence type="ECO:0000256" key="3">
    <source>
        <dbReference type="ARBA" id="ARBA00014919"/>
    </source>
</evidence>
<dbReference type="InterPro" id="IPR027417">
    <property type="entry name" value="P-loop_NTPase"/>
</dbReference>
<keyword evidence="17" id="KW-0969">Cilium</keyword>
<dbReference type="Gene3D" id="3.40.50.300">
    <property type="entry name" value="P-loop containing nucleotide triphosphate hydrolases"/>
    <property type="match status" value="1"/>
</dbReference>
<dbReference type="Gene3D" id="1.20.120.1380">
    <property type="entry name" value="Flagellar FlhF biosynthesis protein, N domain"/>
    <property type="match status" value="1"/>
</dbReference>
<dbReference type="PANTHER" id="PTHR43134">
    <property type="entry name" value="SIGNAL RECOGNITION PARTICLE RECEPTOR SUBUNIT ALPHA"/>
    <property type="match status" value="1"/>
</dbReference>
<evidence type="ECO:0000256" key="6">
    <source>
        <dbReference type="ARBA" id="ARBA00022741"/>
    </source>
</evidence>
<keyword evidence="6" id="KW-0547">Nucleotide-binding</keyword>
<dbReference type="GO" id="GO:0006614">
    <property type="term" value="P:SRP-dependent cotranslational protein targeting to membrane"/>
    <property type="evidence" value="ECO:0007669"/>
    <property type="project" value="InterPro"/>
</dbReference>
<evidence type="ECO:0000256" key="12">
    <source>
        <dbReference type="ARBA" id="ARBA00025337"/>
    </source>
</evidence>
<dbReference type="InterPro" id="IPR003593">
    <property type="entry name" value="AAA+_ATPase"/>
</dbReference>
<evidence type="ECO:0000256" key="9">
    <source>
        <dbReference type="ARBA" id="ARBA00023134"/>
    </source>
</evidence>
<proteinExistence type="inferred from homology"/>
<keyword evidence="11" id="KW-1006">Bacterial flagellum protein export</keyword>
<evidence type="ECO:0000313" key="17">
    <source>
        <dbReference type="EMBL" id="MBC8318921.1"/>
    </source>
</evidence>
<dbReference type="GO" id="GO:0003924">
    <property type="term" value="F:GTPase activity"/>
    <property type="evidence" value="ECO:0007669"/>
    <property type="project" value="InterPro"/>
</dbReference>